<evidence type="ECO:0000256" key="1">
    <source>
        <dbReference type="SAM" id="MobiDB-lite"/>
    </source>
</evidence>
<feature type="compositionally biased region" description="Low complexity" evidence="1">
    <location>
        <begin position="1"/>
        <end position="13"/>
    </location>
</feature>
<evidence type="ECO:0000313" key="3">
    <source>
        <dbReference type="Proteomes" id="UP001356427"/>
    </source>
</evidence>
<keyword evidence="3" id="KW-1185">Reference proteome</keyword>
<accession>A0AAN8MA98</accession>
<sequence length="138" mass="15119">MSSKKTVKSSGVTRMSSTSRKREYNRIWTKLSREKTNLKKKRVEKEVNDNESGSSLISQSDTKSEDTSSTESDSKIESDSEVEAVEGTPPRLPTHAEEESDGELQTVGGTPPRLPTHAEEESDGELQTVGGTPPRLPT</sequence>
<reference evidence="2 3" key="1">
    <citation type="submission" date="2021-04" db="EMBL/GenBank/DDBJ databases">
        <authorList>
            <person name="De Guttry C."/>
            <person name="Zahm M."/>
            <person name="Klopp C."/>
            <person name="Cabau C."/>
            <person name="Louis A."/>
            <person name="Berthelot C."/>
            <person name="Parey E."/>
            <person name="Roest Crollius H."/>
            <person name="Montfort J."/>
            <person name="Robinson-Rechavi M."/>
            <person name="Bucao C."/>
            <person name="Bouchez O."/>
            <person name="Gislard M."/>
            <person name="Lluch J."/>
            <person name="Milhes M."/>
            <person name="Lampietro C."/>
            <person name="Lopez Roques C."/>
            <person name="Donnadieu C."/>
            <person name="Braasch I."/>
            <person name="Desvignes T."/>
            <person name="Postlethwait J."/>
            <person name="Bobe J."/>
            <person name="Wedekind C."/>
            <person name="Guiguen Y."/>
        </authorList>
    </citation>
    <scope>NUCLEOTIDE SEQUENCE [LARGE SCALE GENOMIC DNA]</scope>
    <source>
        <strain evidence="2">Cs_M1</strain>
        <tissue evidence="2">Blood</tissue>
    </source>
</reference>
<evidence type="ECO:0000313" key="2">
    <source>
        <dbReference type="EMBL" id="KAK6325844.1"/>
    </source>
</evidence>
<feature type="compositionally biased region" description="Basic and acidic residues" evidence="1">
    <location>
        <begin position="62"/>
        <end position="78"/>
    </location>
</feature>
<name>A0AAN8MA98_9TELE</name>
<feature type="non-terminal residue" evidence="2">
    <location>
        <position position="138"/>
    </location>
</feature>
<feature type="compositionally biased region" description="Polar residues" evidence="1">
    <location>
        <begin position="50"/>
        <end position="59"/>
    </location>
</feature>
<organism evidence="2 3">
    <name type="scientific">Coregonus suidteri</name>
    <dbReference type="NCBI Taxonomy" id="861788"/>
    <lineage>
        <taxon>Eukaryota</taxon>
        <taxon>Metazoa</taxon>
        <taxon>Chordata</taxon>
        <taxon>Craniata</taxon>
        <taxon>Vertebrata</taxon>
        <taxon>Euteleostomi</taxon>
        <taxon>Actinopterygii</taxon>
        <taxon>Neopterygii</taxon>
        <taxon>Teleostei</taxon>
        <taxon>Protacanthopterygii</taxon>
        <taxon>Salmoniformes</taxon>
        <taxon>Salmonidae</taxon>
        <taxon>Coregoninae</taxon>
        <taxon>Coregonus</taxon>
    </lineage>
</organism>
<dbReference type="EMBL" id="JAGTTL010000003">
    <property type="protein sequence ID" value="KAK6325844.1"/>
    <property type="molecule type" value="Genomic_DNA"/>
</dbReference>
<dbReference type="Proteomes" id="UP001356427">
    <property type="component" value="Unassembled WGS sequence"/>
</dbReference>
<feature type="region of interest" description="Disordered" evidence="1">
    <location>
        <begin position="1"/>
        <end position="138"/>
    </location>
</feature>
<gene>
    <name evidence="2" type="ORF">J4Q44_G00051860</name>
</gene>
<feature type="compositionally biased region" description="Basic and acidic residues" evidence="1">
    <location>
        <begin position="20"/>
        <end position="48"/>
    </location>
</feature>
<protein>
    <submittedName>
        <fullName evidence="2">Uncharacterized protein</fullName>
    </submittedName>
</protein>
<proteinExistence type="predicted"/>
<dbReference type="AlphaFoldDB" id="A0AAN8MA98"/>
<comment type="caution">
    <text evidence="2">The sequence shown here is derived from an EMBL/GenBank/DDBJ whole genome shotgun (WGS) entry which is preliminary data.</text>
</comment>